<protein>
    <submittedName>
        <fullName evidence="2">DsbA family oxidoreductase</fullName>
    </submittedName>
</protein>
<keyword evidence="3" id="KW-1185">Reference proteome</keyword>
<dbReference type="Pfam" id="PF01323">
    <property type="entry name" value="DSBA"/>
    <property type="match status" value="1"/>
</dbReference>
<name>A0A942UQ72_9BACI</name>
<evidence type="ECO:0000259" key="1">
    <source>
        <dbReference type="Pfam" id="PF01323"/>
    </source>
</evidence>
<feature type="domain" description="DSBA-like thioredoxin" evidence="1">
    <location>
        <begin position="3"/>
        <end position="205"/>
    </location>
</feature>
<gene>
    <name evidence="2" type="ORF">KHA91_15065</name>
</gene>
<dbReference type="EMBL" id="JAGYPN010000003">
    <property type="protein sequence ID" value="MBS4224062.1"/>
    <property type="molecule type" value="Genomic_DNA"/>
</dbReference>
<dbReference type="RefSeq" id="WP_213099113.1">
    <property type="nucleotide sequence ID" value="NZ_JAGYPN010000003.1"/>
</dbReference>
<evidence type="ECO:0000313" key="3">
    <source>
        <dbReference type="Proteomes" id="UP000676456"/>
    </source>
</evidence>
<dbReference type="SUPFAM" id="SSF52833">
    <property type="entry name" value="Thioredoxin-like"/>
    <property type="match status" value="1"/>
</dbReference>
<sequence>MKIEVWSDFVCPFCYIGKRRLEEALSKFPHRDQVEVEFKSYELDPNSPKDSNQKIHEALAAKYGMSVEEAKRTNEGIGQQAASVGLTFNFDNMKPTNTFDAHRLVHFAKTKGKDSELTEKLLYAYFTESKNLSDKDTLADIAATAGLEREEATGILNNEPAYADDVRYDENTAQQIGVRGVPFFVINQKYAISGAQPPETFLGALEKVWQEENAAPVLQDLSGDADDTSCVDGNCAIPSEKE</sequence>
<organism evidence="2 3">
    <name type="scientific">Lederbergia citrea</name>
    <dbReference type="NCBI Taxonomy" id="2833581"/>
    <lineage>
        <taxon>Bacteria</taxon>
        <taxon>Bacillati</taxon>
        <taxon>Bacillota</taxon>
        <taxon>Bacilli</taxon>
        <taxon>Bacillales</taxon>
        <taxon>Bacillaceae</taxon>
        <taxon>Lederbergia</taxon>
    </lineage>
</organism>
<dbReference type="GO" id="GO:0016491">
    <property type="term" value="F:oxidoreductase activity"/>
    <property type="evidence" value="ECO:0007669"/>
    <property type="project" value="InterPro"/>
</dbReference>
<dbReference type="PANTHER" id="PTHR13887:SF41">
    <property type="entry name" value="THIOREDOXIN SUPERFAMILY PROTEIN"/>
    <property type="match status" value="1"/>
</dbReference>
<comment type="caution">
    <text evidence="2">The sequence shown here is derived from an EMBL/GenBank/DDBJ whole genome shotgun (WGS) entry which is preliminary data.</text>
</comment>
<reference evidence="2 3" key="1">
    <citation type="submission" date="2021-05" db="EMBL/GenBank/DDBJ databases">
        <title>Novel Bacillus species.</title>
        <authorList>
            <person name="Liu G."/>
        </authorList>
    </citation>
    <scope>NUCLEOTIDE SEQUENCE [LARGE SCALE GENOMIC DNA]</scope>
    <source>
        <strain evidence="2 3">FJAT-49682</strain>
    </source>
</reference>
<dbReference type="Proteomes" id="UP000676456">
    <property type="component" value="Unassembled WGS sequence"/>
</dbReference>
<dbReference type="InterPro" id="IPR036249">
    <property type="entry name" value="Thioredoxin-like_sf"/>
</dbReference>
<dbReference type="PANTHER" id="PTHR13887">
    <property type="entry name" value="GLUTATHIONE S-TRANSFERASE KAPPA"/>
    <property type="match status" value="1"/>
</dbReference>
<dbReference type="Gene3D" id="3.40.30.10">
    <property type="entry name" value="Glutaredoxin"/>
    <property type="match status" value="1"/>
</dbReference>
<dbReference type="InterPro" id="IPR001853">
    <property type="entry name" value="DSBA-like_thioredoxin_dom"/>
</dbReference>
<dbReference type="CDD" id="cd03024">
    <property type="entry name" value="DsbA_FrnE"/>
    <property type="match status" value="1"/>
</dbReference>
<dbReference type="AlphaFoldDB" id="A0A942UQ72"/>
<evidence type="ECO:0000313" key="2">
    <source>
        <dbReference type="EMBL" id="MBS4224062.1"/>
    </source>
</evidence>
<proteinExistence type="predicted"/>
<accession>A0A942UQ72</accession>